<dbReference type="PANTHER" id="PTHR11439:SF440">
    <property type="entry name" value="INTEGRASE CATALYTIC DOMAIN-CONTAINING PROTEIN"/>
    <property type="match status" value="1"/>
</dbReference>
<keyword evidence="2" id="KW-1185">Reference proteome</keyword>
<dbReference type="Proteomes" id="UP000198211">
    <property type="component" value="Unassembled WGS sequence"/>
</dbReference>
<proteinExistence type="predicted"/>
<comment type="caution">
    <text evidence="1">The sequence shown here is derived from an EMBL/GenBank/DDBJ whole genome shotgun (WGS) entry which is preliminary data.</text>
</comment>
<gene>
    <name evidence="1" type="ORF">PHMEG_00032747</name>
</gene>
<evidence type="ECO:0000313" key="1">
    <source>
        <dbReference type="EMBL" id="OWY96873.1"/>
    </source>
</evidence>
<dbReference type="OrthoDB" id="97581at2759"/>
<organism evidence="1 2">
    <name type="scientific">Phytophthora megakarya</name>
    <dbReference type="NCBI Taxonomy" id="4795"/>
    <lineage>
        <taxon>Eukaryota</taxon>
        <taxon>Sar</taxon>
        <taxon>Stramenopiles</taxon>
        <taxon>Oomycota</taxon>
        <taxon>Peronosporomycetes</taxon>
        <taxon>Peronosporales</taxon>
        <taxon>Peronosporaceae</taxon>
        <taxon>Phytophthora</taxon>
    </lineage>
</organism>
<dbReference type="EMBL" id="NBNE01011122">
    <property type="protein sequence ID" value="OWY96873.1"/>
    <property type="molecule type" value="Genomic_DNA"/>
</dbReference>
<dbReference type="STRING" id="4795.A0A225UV15"/>
<protein>
    <submittedName>
        <fullName evidence="1">Polyprotein</fullName>
    </submittedName>
</protein>
<dbReference type="PANTHER" id="PTHR11439">
    <property type="entry name" value="GAG-POL-RELATED RETROTRANSPOSON"/>
    <property type="match status" value="1"/>
</dbReference>
<accession>A0A225UV15</accession>
<name>A0A225UV15_9STRA</name>
<dbReference type="CDD" id="cd09272">
    <property type="entry name" value="RNase_HI_RT_Ty1"/>
    <property type="match status" value="1"/>
</dbReference>
<dbReference type="AlphaFoldDB" id="A0A225UV15"/>
<reference evidence="2" key="1">
    <citation type="submission" date="2017-03" db="EMBL/GenBank/DDBJ databases">
        <title>Phytopthora megakarya and P. palmivora, two closely related causual agents of cacao black pod achieved similar genome size and gene model numbers by different mechanisms.</title>
        <authorList>
            <person name="Ali S."/>
            <person name="Shao J."/>
            <person name="Larry D.J."/>
            <person name="Kronmiller B."/>
            <person name="Shen D."/>
            <person name="Strem M.D."/>
            <person name="Melnick R.L."/>
            <person name="Guiltinan M.J."/>
            <person name="Tyler B.M."/>
            <person name="Meinhardt L.W."/>
            <person name="Bailey B.A."/>
        </authorList>
    </citation>
    <scope>NUCLEOTIDE SEQUENCE [LARGE SCALE GENOMIC DNA]</scope>
    <source>
        <strain evidence="2">zdho120</strain>
    </source>
</reference>
<evidence type="ECO:0000313" key="2">
    <source>
        <dbReference type="Proteomes" id="UP000198211"/>
    </source>
</evidence>
<sequence length="128" mass="14735">MRSKQYRSLIGCLFYITTCTRPDVAYVVTQLSRFLHKPGLEYWRPAIRVLRYLKSMREFGIAYARRSGGIKTEAYTDTNWVINIDDRRSVSGVLVMLGNAPVVLKSKFQRMVALSSDEAEYTALSLRM</sequence>